<dbReference type="EMBL" id="AMQM01007815">
    <property type="status" value="NOT_ANNOTATED_CDS"/>
    <property type="molecule type" value="Genomic_DNA"/>
</dbReference>
<dbReference type="Proteomes" id="UP000015101">
    <property type="component" value="Unassembled WGS sequence"/>
</dbReference>
<dbReference type="RefSeq" id="XP_009029837.1">
    <property type="nucleotide sequence ID" value="XM_009031589.1"/>
</dbReference>
<dbReference type="CTD" id="20213009"/>
<reference evidence="4" key="1">
    <citation type="submission" date="2012-12" db="EMBL/GenBank/DDBJ databases">
        <authorList>
            <person name="Hellsten U."/>
            <person name="Grimwood J."/>
            <person name="Chapman J.A."/>
            <person name="Shapiro H."/>
            <person name="Aerts A."/>
            <person name="Otillar R.P."/>
            <person name="Terry A.Y."/>
            <person name="Boore J.L."/>
            <person name="Simakov O."/>
            <person name="Marletaz F."/>
            <person name="Cho S.-J."/>
            <person name="Edsinger-Gonzales E."/>
            <person name="Havlak P."/>
            <person name="Kuo D.-H."/>
            <person name="Larsson T."/>
            <person name="Lv J."/>
            <person name="Arendt D."/>
            <person name="Savage R."/>
            <person name="Osoegawa K."/>
            <person name="de Jong P."/>
            <person name="Lindberg D.R."/>
            <person name="Seaver E.C."/>
            <person name="Weisblat D.A."/>
            <person name="Putnam N.H."/>
            <person name="Grigoriev I.V."/>
            <person name="Rokhsar D.S."/>
        </authorList>
    </citation>
    <scope>NUCLEOTIDE SEQUENCE</scope>
</reference>
<gene>
    <name evidence="3" type="primary">20213009</name>
    <name evidence="2" type="ORF">HELRODRAFT_194417</name>
</gene>
<feature type="compositionally biased region" description="Basic and acidic residues" evidence="1">
    <location>
        <begin position="184"/>
        <end position="201"/>
    </location>
</feature>
<evidence type="ECO:0000313" key="3">
    <source>
        <dbReference type="EnsemblMetazoa" id="HelroP194417"/>
    </source>
</evidence>
<sequence length="222" mass="24791">MYPYAPCMGHMNPVPYMTGYSSPYMMPPMYPACQNVYPRPCYPGVFPPILPGYPPFMLADGMECSCRRCNNEPIQILVTNSGGKVRSRKPNVFKNDLICTNSLSSCDVCTDSSNKNTIRYKDGVPIITPKIIMSQKKKLKRLKRLCSDIDCYKHFHSLEELMTAILAQMKSTGWKGKKNPQPQDKGEKKVEKKEVEKKASEPSDQASATSADSGAVTEASEE</sequence>
<evidence type="ECO:0000313" key="2">
    <source>
        <dbReference type="EMBL" id="ESN92028.1"/>
    </source>
</evidence>
<dbReference type="EMBL" id="KB097673">
    <property type="protein sequence ID" value="ESN92028.1"/>
    <property type="molecule type" value="Genomic_DNA"/>
</dbReference>
<feature type="region of interest" description="Disordered" evidence="1">
    <location>
        <begin position="173"/>
        <end position="222"/>
    </location>
</feature>
<organism evidence="3 4">
    <name type="scientific">Helobdella robusta</name>
    <name type="common">Californian leech</name>
    <dbReference type="NCBI Taxonomy" id="6412"/>
    <lineage>
        <taxon>Eukaryota</taxon>
        <taxon>Metazoa</taxon>
        <taxon>Spiralia</taxon>
        <taxon>Lophotrochozoa</taxon>
        <taxon>Annelida</taxon>
        <taxon>Clitellata</taxon>
        <taxon>Hirudinea</taxon>
        <taxon>Rhynchobdellida</taxon>
        <taxon>Glossiphoniidae</taxon>
        <taxon>Helobdella</taxon>
    </lineage>
</organism>
<dbReference type="HOGENOM" id="CLU_1246570_0_0_1"/>
<reference evidence="2 4" key="2">
    <citation type="journal article" date="2013" name="Nature">
        <title>Insights into bilaterian evolution from three spiralian genomes.</title>
        <authorList>
            <person name="Simakov O."/>
            <person name="Marletaz F."/>
            <person name="Cho S.J."/>
            <person name="Edsinger-Gonzales E."/>
            <person name="Havlak P."/>
            <person name="Hellsten U."/>
            <person name="Kuo D.H."/>
            <person name="Larsson T."/>
            <person name="Lv J."/>
            <person name="Arendt D."/>
            <person name="Savage R."/>
            <person name="Osoegawa K."/>
            <person name="de Jong P."/>
            <person name="Grimwood J."/>
            <person name="Chapman J.A."/>
            <person name="Shapiro H."/>
            <person name="Aerts A."/>
            <person name="Otillar R.P."/>
            <person name="Terry A.Y."/>
            <person name="Boore J.L."/>
            <person name="Grigoriev I.V."/>
            <person name="Lindberg D.R."/>
            <person name="Seaver E.C."/>
            <person name="Weisblat D.A."/>
            <person name="Putnam N.H."/>
            <person name="Rokhsar D.S."/>
        </authorList>
    </citation>
    <scope>NUCLEOTIDE SEQUENCE</scope>
</reference>
<dbReference type="AlphaFoldDB" id="T1FW13"/>
<evidence type="ECO:0000256" key="1">
    <source>
        <dbReference type="SAM" id="MobiDB-lite"/>
    </source>
</evidence>
<evidence type="ECO:0000313" key="4">
    <source>
        <dbReference type="Proteomes" id="UP000015101"/>
    </source>
</evidence>
<dbReference type="GeneID" id="20213009"/>
<keyword evidence="4" id="KW-1185">Reference proteome</keyword>
<reference evidence="3" key="3">
    <citation type="submission" date="2015-06" db="UniProtKB">
        <authorList>
            <consortium name="EnsemblMetazoa"/>
        </authorList>
    </citation>
    <scope>IDENTIFICATION</scope>
</reference>
<dbReference type="KEGG" id="hro:HELRODRAFT_194417"/>
<dbReference type="InParanoid" id="T1FW13"/>
<proteinExistence type="predicted"/>
<name>T1FW13_HELRO</name>
<feature type="compositionally biased region" description="Polar residues" evidence="1">
    <location>
        <begin position="202"/>
        <end position="212"/>
    </location>
</feature>
<protein>
    <submittedName>
        <fullName evidence="2 3">Uncharacterized protein</fullName>
    </submittedName>
</protein>
<accession>T1FW13</accession>
<dbReference type="EnsemblMetazoa" id="HelroT194417">
    <property type="protein sequence ID" value="HelroP194417"/>
    <property type="gene ID" value="HelroG194417"/>
</dbReference>